<feature type="chain" id="PRO_5042825458" description="AA9 family lytic polysaccharide monooxygenase" evidence="7">
    <location>
        <begin position="21"/>
        <end position="612"/>
    </location>
</feature>
<evidence type="ECO:0000256" key="2">
    <source>
        <dbReference type="ARBA" id="ARBA00004613"/>
    </source>
</evidence>
<keyword evidence="10" id="KW-1185">Reference proteome</keyword>
<keyword evidence="5" id="KW-0119">Carbohydrate metabolism</keyword>
<dbReference type="GO" id="GO:0005576">
    <property type="term" value="C:extracellular region"/>
    <property type="evidence" value="ECO:0007669"/>
    <property type="project" value="UniProtKB-SubCell"/>
</dbReference>
<evidence type="ECO:0000256" key="7">
    <source>
        <dbReference type="SAM" id="SignalP"/>
    </source>
</evidence>
<evidence type="ECO:0000256" key="6">
    <source>
        <dbReference type="SAM" id="MobiDB-lite"/>
    </source>
</evidence>
<evidence type="ECO:0000256" key="4">
    <source>
        <dbReference type="ARBA" id="ARBA00023157"/>
    </source>
</evidence>
<sequence>MLSHASLLLTLLSLHVSAHGGCLNYTVGDTCYAPFDDQPSQDASPYIVQRKWVTNNPILSPTDPSLPCNTPGTPPLASIPVLPGQSLSAVYMYWVHTVGPMIAWMAHCPLDDCHSASLSSLRWFKIGERGLQSGTIELGDWYQKTFSSRTWPSSAYRACLYLRGYLGAHLTAVFPPSLILLQLRHTNTSKVCASCVIAQMYRPQPQQGQAGYQQPSAGNPTPQRTRPEGISALERLLQYGHPEPSSLTPQQRNPPVQARERAPSHQPARSGAQGVPYGQASYSQSYQSYAQQQPSQVPQRFNAPDLLADHNRETLDELVEGCRRTVTFLDEYEPKICHRPTAVWDTDDGRKLLHRLLGDCRQAAAILDDIEIADSYTPMPPQYHLSYQTKPGSSISDLVSYCRTAIKRYKEFLEKRRAPDDNGRSDEQGNTSFHRGGNADSESAVHPERSNSPPLNSIRLIPGLISYIGMTLYNELSPNVRAIHCQDIRTETSDLRRENAELRRHCRCQGLSVPPDTLYERAQLKSGLPSQSNEELYVTITPNYRRNHNQWIADEIVELRRENEALRYKLEGEGICVQRTNDGRSHPLRQFAIRVQHGKLCVNQDAGILEWN</sequence>
<dbReference type="PANTHER" id="PTHR33353:SF19">
    <property type="entry name" value="GLYCOSYLHYDROLASE FAMILY 61-8 PROTEIN"/>
    <property type="match status" value="1"/>
</dbReference>
<dbReference type="AlphaFoldDB" id="A0AAN6LSL8"/>
<evidence type="ECO:0000256" key="5">
    <source>
        <dbReference type="RuleBase" id="RU368122"/>
    </source>
</evidence>
<dbReference type="EC" id="1.14.99.56" evidence="5"/>
<reference evidence="9 10" key="1">
    <citation type="submission" date="2021-02" db="EMBL/GenBank/DDBJ databases">
        <title>Genome assembly of Pseudopithomyces chartarum.</title>
        <authorList>
            <person name="Jauregui R."/>
            <person name="Singh J."/>
            <person name="Voisey C."/>
        </authorList>
    </citation>
    <scope>NUCLEOTIDE SEQUENCE [LARGE SCALE GENOMIC DNA]</scope>
    <source>
        <strain evidence="9 10">AGR01</strain>
    </source>
</reference>
<accession>A0AAN6LSL8</accession>
<keyword evidence="4 5" id="KW-1015">Disulfide bond</keyword>
<comment type="catalytic activity">
    <reaction evidence="5">
        <text>[(1-&gt;4)-beta-D-glucosyl]n+m + reduced acceptor + O2 = 4-dehydro-beta-D-glucosyl-[(1-&gt;4)-beta-D-glucosyl]n-1 + [(1-&gt;4)-beta-D-glucosyl]m + acceptor + H2O.</text>
        <dbReference type="EC" id="1.14.99.56"/>
    </reaction>
</comment>
<dbReference type="Pfam" id="PF03443">
    <property type="entry name" value="AA9"/>
    <property type="match status" value="1"/>
</dbReference>
<dbReference type="InterPro" id="IPR005103">
    <property type="entry name" value="AA9_LPMO"/>
</dbReference>
<dbReference type="InterPro" id="IPR049892">
    <property type="entry name" value="AA9"/>
</dbReference>
<feature type="region of interest" description="Disordered" evidence="6">
    <location>
        <begin position="417"/>
        <end position="453"/>
    </location>
</feature>
<dbReference type="Gene3D" id="2.70.50.70">
    <property type="match status" value="1"/>
</dbReference>
<dbReference type="GO" id="GO:0030248">
    <property type="term" value="F:cellulose binding"/>
    <property type="evidence" value="ECO:0007669"/>
    <property type="project" value="UniProtKB-UniRule"/>
</dbReference>
<evidence type="ECO:0000313" key="9">
    <source>
        <dbReference type="EMBL" id="KAK3202035.1"/>
    </source>
</evidence>
<feature type="region of interest" description="Disordered" evidence="6">
    <location>
        <begin position="240"/>
        <end position="297"/>
    </location>
</feature>
<dbReference type="Proteomes" id="UP001280581">
    <property type="component" value="Unassembled WGS sequence"/>
</dbReference>
<evidence type="ECO:0000313" key="10">
    <source>
        <dbReference type="Proteomes" id="UP001280581"/>
    </source>
</evidence>
<evidence type="ECO:0000256" key="1">
    <source>
        <dbReference type="ARBA" id="ARBA00001973"/>
    </source>
</evidence>
<keyword evidence="5" id="KW-0624">Polysaccharide degradation</keyword>
<dbReference type="PANTHER" id="PTHR33353">
    <property type="entry name" value="PUTATIVE (AFU_ORTHOLOGUE AFUA_1G12560)-RELATED"/>
    <property type="match status" value="1"/>
</dbReference>
<comment type="domain">
    <text evidence="5">Has a modular structure: an endo-beta-1,4-glucanase catalytic module at the N-terminus, a linker rich in serines and threonines, and a C-terminal carbohydrate-binding module (CBM).</text>
</comment>
<feature type="domain" description="Auxiliary Activity family 9 catalytic" evidence="8">
    <location>
        <begin position="19"/>
        <end position="147"/>
    </location>
</feature>
<feature type="compositionally biased region" description="Low complexity" evidence="6">
    <location>
        <begin position="206"/>
        <end position="218"/>
    </location>
</feature>
<feature type="region of interest" description="Disordered" evidence="6">
    <location>
        <begin position="206"/>
        <end position="227"/>
    </location>
</feature>
<proteinExistence type="predicted"/>
<organism evidence="9 10">
    <name type="scientific">Pseudopithomyces chartarum</name>
    <dbReference type="NCBI Taxonomy" id="1892770"/>
    <lineage>
        <taxon>Eukaryota</taxon>
        <taxon>Fungi</taxon>
        <taxon>Dikarya</taxon>
        <taxon>Ascomycota</taxon>
        <taxon>Pezizomycotina</taxon>
        <taxon>Dothideomycetes</taxon>
        <taxon>Pleosporomycetidae</taxon>
        <taxon>Pleosporales</taxon>
        <taxon>Massarineae</taxon>
        <taxon>Didymosphaeriaceae</taxon>
        <taxon>Pseudopithomyces</taxon>
    </lineage>
</organism>
<dbReference type="GO" id="GO:0030245">
    <property type="term" value="P:cellulose catabolic process"/>
    <property type="evidence" value="ECO:0007669"/>
    <property type="project" value="UniProtKB-UniRule"/>
</dbReference>
<dbReference type="EMBL" id="WVTA01000015">
    <property type="protein sequence ID" value="KAK3202035.1"/>
    <property type="molecule type" value="Genomic_DNA"/>
</dbReference>
<keyword evidence="3 5" id="KW-0964">Secreted</keyword>
<feature type="compositionally biased region" description="Polar residues" evidence="6">
    <location>
        <begin position="245"/>
        <end position="254"/>
    </location>
</feature>
<feature type="compositionally biased region" description="Basic and acidic residues" evidence="6">
    <location>
        <begin position="417"/>
        <end position="427"/>
    </location>
</feature>
<evidence type="ECO:0000256" key="3">
    <source>
        <dbReference type="ARBA" id="ARBA00022525"/>
    </source>
</evidence>
<feature type="signal peptide" evidence="7">
    <location>
        <begin position="1"/>
        <end position="20"/>
    </location>
</feature>
<dbReference type="GO" id="GO:0008810">
    <property type="term" value="F:cellulase activity"/>
    <property type="evidence" value="ECO:0007669"/>
    <property type="project" value="UniProtKB-UniRule"/>
</dbReference>
<comment type="subcellular location">
    <subcellularLocation>
        <location evidence="2 5">Secreted</location>
    </subcellularLocation>
</comment>
<feature type="compositionally biased region" description="Low complexity" evidence="6">
    <location>
        <begin position="279"/>
        <end position="297"/>
    </location>
</feature>
<keyword evidence="5" id="KW-0136">Cellulose degradation</keyword>
<gene>
    <name evidence="9" type="ORF">GRF29_164g1521465</name>
</gene>
<evidence type="ECO:0000259" key="8">
    <source>
        <dbReference type="Pfam" id="PF03443"/>
    </source>
</evidence>
<comment type="cofactor">
    <cofactor evidence="1">
        <name>Cu(2+)</name>
        <dbReference type="ChEBI" id="CHEBI:29036"/>
    </cofactor>
</comment>
<keyword evidence="7" id="KW-0732">Signal</keyword>
<comment type="caution">
    <text evidence="9">The sequence shown here is derived from an EMBL/GenBank/DDBJ whole genome shotgun (WGS) entry which is preliminary data.</text>
</comment>
<protein>
    <recommendedName>
        <fullName evidence="5">AA9 family lytic polysaccharide monooxygenase</fullName>
        <ecNumber evidence="5">1.14.99.56</ecNumber>
    </recommendedName>
    <alternativeName>
        <fullName evidence="5">Endo-beta-1,4-glucanase</fullName>
    </alternativeName>
    <alternativeName>
        <fullName evidence="5">Glycosyl hydrolase 61 family protein</fullName>
    </alternativeName>
</protein>
<name>A0AAN6LSL8_9PLEO</name>
<comment type="function">
    <text evidence="5">Lytic polysaccharide monooxygenase (LMPO) that depolymerizes crystalline and amorphous polysaccharides via the oxidation of scissile alpha- or beta-(1-4)-glycosidic bonds, yielding C1 and/or C4 oxidation products. Catalysis by LPMOs requires the reduction of the active-site copper from Cu(II) to Cu(I) by a reducing agent and H(2)O(2) or O(2) as a cosubstrate.</text>
</comment>